<accession>T1ACM9</accession>
<organism evidence="1">
    <name type="scientific">mine drainage metagenome</name>
    <dbReference type="NCBI Taxonomy" id="410659"/>
    <lineage>
        <taxon>unclassified sequences</taxon>
        <taxon>metagenomes</taxon>
        <taxon>ecological metagenomes</taxon>
    </lineage>
</organism>
<reference evidence="1" key="1">
    <citation type="submission" date="2013-08" db="EMBL/GenBank/DDBJ databases">
        <authorList>
            <person name="Mendez C."/>
            <person name="Richter M."/>
            <person name="Ferrer M."/>
            <person name="Sanchez J."/>
        </authorList>
    </citation>
    <scope>NUCLEOTIDE SEQUENCE</scope>
</reference>
<name>T1ACM9_9ZZZZ</name>
<evidence type="ECO:0000313" key="1">
    <source>
        <dbReference type="EMBL" id="EQD38679.1"/>
    </source>
</evidence>
<gene>
    <name evidence="1" type="ORF">B1A_17157</name>
</gene>
<proteinExistence type="predicted"/>
<feature type="non-terminal residue" evidence="1">
    <location>
        <position position="107"/>
    </location>
</feature>
<sequence length="107" mass="11667">MRRPAETIPSVPRAVLFFSCLSLLGLLLGGGREALANPLPPADHAIVIVMENKSYREIAGNPDLPSFNGFTGERFTNYWSVAHPSLPNYIALLGAHPSPSRFRRLPG</sequence>
<protein>
    <submittedName>
        <fullName evidence="1">Secreted acid phosphatase</fullName>
    </submittedName>
</protein>
<dbReference type="AlphaFoldDB" id="T1ACM9"/>
<dbReference type="EMBL" id="AUZX01012610">
    <property type="protein sequence ID" value="EQD38679.1"/>
    <property type="molecule type" value="Genomic_DNA"/>
</dbReference>
<reference evidence="1" key="2">
    <citation type="journal article" date="2014" name="ISME J.">
        <title>Microbial stratification in low pH oxic and suboxic macroscopic growths along an acid mine drainage.</title>
        <authorList>
            <person name="Mendez-Garcia C."/>
            <person name="Mesa V."/>
            <person name="Sprenger R.R."/>
            <person name="Richter M."/>
            <person name="Diez M.S."/>
            <person name="Solano J."/>
            <person name="Bargiela R."/>
            <person name="Golyshina O.V."/>
            <person name="Manteca A."/>
            <person name="Ramos J.L."/>
            <person name="Gallego J.R."/>
            <person name="Llorente I."/>
            <person name="Martins Dos Santos V.A."/>
            <person name="Jensen O.N."/>
            <person name="Pelaez A.I."/>
            <person name="Sanchez J."/>
            <person name="Ferrer M."/>
        </authorList>
    </citation>
    <scope>NUCLEOTIDE SEQUENCE</scope>
</reference>
<comment type="caution">
    <text evidence="1">The sequence shown here is derived from an EMBL/GenBank/DDBJ whole genome shotgun (WGS) entry which is preliminary data.</text>
</comment>